<gene>
    <name evidence="2" type="ORF">E4P33_03125</name>
</gene>
<name>A0AAX2SFG4_KOCRH</name>
<feature type="domain" description="Metallo-beta-lactamase" evidence="1">
    <location>
        <begin position="56"/>
        <end position="228"/>
    </location>
</feature>
<keyword evidence="3" id="KW-1185">Reference proteome</keyword>
<reference evidence="2 3" key="1">
    <citation type="submission" date="2019-03" db="EMBL/GenBank/DDBJ databases">
        <title>Genome Sequencing and Assembly of Various Microbes Isolated from Alder Root Nodule.</title>
        <authorList>
            <person name="Swanson E."/>
            <person name="Sevigny J.L."/>
            <person name="Pesce C."/>
            <person name="Davis I."/>
            <person name="Kleiner V."/>
            <person name="Tisa L."/>
        </authorList>
    </citation>
    <scope>NUCLEOTIDE SEQUENCE [LARGE SCALE GENOMIC DNA]</scope>
    <source>
        <strain evidence="2 3">4R-31</strain>
    </source>
</reference>
<dbReference type="InterPro" id="IPR051453">
    <property type="entry name" value="MBL_Glyoxalase_II"/>
</dbReference>
<evidence type="ECO:0000313" key="2">
    <source>
        <dbReference type="EMBL" id="TFI02601.1"/>
    </source>
</evidence>
<dbReference type="PANTHER" id="PTHR46233:SF1">
    <property type="entry name" value="CONSERVED PROTEIN"/>
    <property type="match status" value="1"/>
</dbReference>
<dbReference type="SMART" id="SM00849">
    <property type="entry name" value="Lactamase_B"/>
    <property type="match status" value="1"/>
</dbReference>
<dbReference type="InterPro" id="IPR036866">
    <property type="entry name" value="RibonucZ/Hydroxyglut_hydro"/>
</dbReference>
<sequence length="249" mass="27119">MLSTAFPISPGWPPRPPWYSPAPLPAPTLVGMIATQTEVIELARITIRRISVSEMDNNVYLLTSKSEGTQVLIDAADDARAIAGMVAAGSGDCSDWGNLQLIVTTHSHWDHVRALEAVATHAEAMTACGASDEADIAVPMDLTFENGDTAELDGIELEVLELRGHTPGSIALVYRDPEGPAHIFTGDSLFPGGLGKTNSPEDFRQLFRDVTERIFDRFDDDTVIHPGHGEPTTLGAERPHLREWEERGW</sequence>
<dbReference type="Gene3D" id="3.60.15.10">
    <property type="entry name" value="Ribonuclease Z/Hydroxyacylglutathione hydrolase-like"/>
    <property type="match status" value="1"/>
</dbReference>
<organism evidence="2 3">
    <name type="scientific">Kocuria rhizophila</name>
    <dbReference type="NCBI Taxonomy" id="72000"/>
    <lineage>
        <taxon>Bacteria</taxon>
        <taxon>Bacillati</taxon>
        <taxon>Actinomycetota</taxon>
        <taxon>Actinomycetes</taxon>
        <taxon>Micrococcales</taxon>
        <taxon>Micrococcaceae</taxon>
        <taxon>Kocuria</taxon>
    </lineage>
</organism>
<protein>
    <submittedName>
        <fullName evidence="2">MBL fold metallo-hydrolase</fullName>
    </submittedName>
</protein>
<comment type="caution">
    <text evidence="2">The sequence shown here is derived from an EMBL/GenBank/DDBJ whole genome shotgun (WGS) entry which is preliminary data.</text>
</comment>
<dbReference type="AlphaFoldDB" id="A0AAX2SFG4"/>
<evidence type="ECO:0000259" key="1">
    <source>
        <dbReference type="SMART" id="SM00849"/>
    </source>
</evidence>
<accession>A0AAX2SFG4</accession>
<dbReference type="PANTHER" id="PTHR46233">
    <property type="entry name" value="HYDROXYACYLGLUTATHIONE HYDROLASE GLOC"/>
    <property type="match status" value="1"/>
</dbReference>
<proteinExistence type="predicted"/>
<dbReference type="EMBL" id="SPNK01000002">
    <property type="protein sequence ID" value="TFI02601.1"/>
    <property type="molecule type" value="Genomic_DNA"/>
</dbReference>
<dbReference type="InterPro" id="IPR001279">
    <property type="entry name" value="Metallo-B-lactamas"/>
</dbReference>
<dbReference type="SUPFAM" id="SSF56281">
    <property type="entry name" value="Metallo-hydrolase/oxidoreductase"/>
    <property type="match status" value="1"/>
</dbReference>
<evidence type="ECO:0000313" key="3">
    <source>
        <dbReference type="Proteomes" id="UP000298017"/>
    </source>
</evidence>
<dbReference type="CDD" id="cd06262">
    <property type="entry name" value="metallo-hydrolase-like_MBL-fold"/>
    <property type="match status" value="1"/>
</dbReference>
<dbReference type="Pfam" id="PF00753">
    <property type="entry name" value="Lactamase_B"/>
    <property type="match status" value="1"/>
</dbReference>
<dbReference type="Proteomes" id="UP000298017">
    <property type="component" value="Unassembled WGS sequence"/>
</dbReference>